<organism evidence="7 8">
    <name type="scientific">Sphaerotilus hippei</name>
    <dbReference type="NCBI Taxonomy" id="744406"/>
    <lineage>
        <taxon>Bacteria</taxon>
        <taxon>Pseudomonadati</taxon>
        <taxon>Pseudomonadota</taxon>
        <taxon>Betaproteobacteria</taxon>
        <taxon>Burkholderiales</taxon>
        <taxon>Sphaerotilaceae</taxon>
        <taxon>Sphaerotilus</taxon>
    </lineage>
</organism>
<evidence type="ECO:0000256" key="2">
    <source>
        <dbReference type="ARBA" id="ARBA00023125"/>
    </source>
</evidence>
<dbReference type="InterPro" id="IPR036390">
    <property type="entry name" value="WH_DNA-bd_sf"/>
</dbReference>
<feature type="domain" description="HTH crp-type" evidence="6">
    <location>
        <begin position="169"/>
        <end position="242"/>
    </location>
</feature>
<dbReference type="EMBL" id="QJJS01000010">
    <property type="protein sequence ID" value="PXW95237.1"/>
    <property type="molecule type" value="Genomic_DNA"/>
</dbReference>
<dbReference type="FunFam" id="1.10.10.10:FF:000028">
    <property type="entry name" value="Fumarate/nitrate reduction transcriptional regulator Fnr"/>
    <property type="match status" value="1"/>
</dbReference>
<keyword evidence="3" id="KW-0804">Transcription</keyword>
<protein>
    <submittedName>
        <fullName evidence="7">CRP-like cAMP-binding protein</fullName>
    </submittedName>
</protein>
<dbReference type="PROSITE" id="PS50042">
    <property type="entry name" value="CNMP_BINDING_3"/>
    <property type="match status" value="1"/>
</dbReference>
<dbReference type="PANTHER" id="PTHR24567:SF75">
    <property type="entry name" value="FUMARATE AND NITRATE REDUCTION REGULATORY PROTEIN"/>
    <property type="match status" value="1"/>
</dbReference>
<evidence type="ECO:0000256" key="3">
    <source>
        <dbReference type="ARBA" id="ARBA00023163"/>
    </source>
</evidence>
<dbReference type="PROSITE" id="PS51063">
    <property type="entry name" value="HTH_CRP_2"/>
    <property type="match status" value="1"/>
</dbReference>
<evidence type="ECO:0000313" key="7">
    <source>
        <dbReference type="EMBL" id="PXW95237.1"/>
    </source>
</evidence>
<evidence type="ECO:0000259" key="5">
    <source>
        <dbReference type="PROSITE" id="PS50042"/>
    </source>
</evidence>
<gene>
    <name evidence="7" type="ORF">C7444_11082</name>
</gene>
<dbReference type="SMART" id="SM00419">
    <property type="entry name" value="HTH_CRP"/>
    <property type="match status" value="1"/>
</dbReference>
<dbReference type="InterPro" id="IPR014710">
    <property type="entry name" value="RmlC-like_jellyroll"/>
</dbReference>
<sequence>MEQGLGWHGDCKMHPLDGGIRPIGRNDSVSLVELLNLIDHDADTTSIDGSPIGLRRVRSGMALYHEGAAVEAIYFVRSGTFKTFKTAEDGYEQVLCFTGRTEVLGFDAVCGGQHPDSAAALEESSVYVLPIAHLFTLAQRFPVLERAVLLAASAQITRRGEIAEVMAAVSADVRLARFLMQLSQRMASYGQSPRRFHLRMGRRDIASHLGLAHETISRSFGALATAGCVRVSNREIEILDLEALRQYARCTRARVDEPGRADRGARSAERAGAAESTGTIRHFLQSPGRRSHAASRTSNTPRAARDAAVP</sequence>
<keyword evidence="2" id="KW-0238">DNA-binding</keyword>
<dbReference type="OrthoDB" id="8892417at2"/>
<dbReference type="AlphaFoldDB" id="A0A318GYM9"/>
<dbReference type="Proteomes" id="UP000247811">
    <property type="component" value="Unassembled WGS sequence"/>
</dbReference>
<dbReference type="Pfam" id="PF00027">
    <property type="entry name" value="cNMP_binding"/>
    <property type="match status" value="1"/>
</dbReference>
<keyword evidence="1" id="KW-0805">Transcription regulation</keyword>
<evidence type="ECO:0000256" key="4">
    <source>
        <dbReference type="SAM" id="MobiDB-lite"/>
    </source>
</evidence>
<dbReference type="InterPro" id="IPR050397">
    <property type="entry name" value="Env_Response_Regulators"/>
</dbReference>
<feature type="compositionally biased region" description="Low complexity" evidence="4">
    <location>
        <begin position="270"/>
        <end position="279"/>
    </location>
</feature>
<dbReference type="GO" id="GO:0003700">
    <property type="term" value="F:DNA-binding transcription factor activity"/>
    <property type="evidence" value="ECO:0007669"/>
    <property type="project" value="TreeGrafter"/>
</dbReference>
<dbReference type="InterPro" id="IPR018490">
    <property type="entry name" value="cNMP-bd_dom_sf"/>
</dbReference>
<keyword evidence="8" id="KW-1185">Reference proteome</keyword>
<dbReference type="Gene3D" id="1.10.10.10">
    <property type="entry name" value="Winged helix-like DNA-binding domain superfamily/Winged helix DNA-binding domain"/>
    <property type="match status" value="1"/>
</dbReference>
<evidence type="ECO:0000313" key="8">
    <source>
        <dbReference type="Proteomes" id="UP000247811"/>
    </source>
</evidence>
<feature type="compositionally biased region" description="Basic and acidic residues" evidence="4">
    <location>
        <begin position="256"/>
        <end position="269"/>
    </location>
</feature>
<feature type="region of interest" description="Disordered" evidence="4">
    <location>
        <begin position="256"/>
        <end position="310"/>
    </location>
</feature>
<reference evidence="7 8" key="1">
    <citation type="submission" date="2018-05" db="EMBL/GenBank/DDBJ databases">
        <title>Genomic Encyclopedia of Type Strains, Phase IV (KMG-IV): sequencing the most valuable type-strain genomes for metagenomic binning, comparative biology and taxonomic classification.</title>
        <authorList>
            <person name="Goeker M."/>
        </authorList>
    </citation>
    <scope>NUCLEOTIDE SEQUENCE [LARGE SCALE GENOMIC DNA]</scope>
    <source>
        <strain evidence="7 8">DSM 566</strain>
    </source>
</reference>
<dbReference type="InterPro" id="IPR012318">
    <property type="entry name" value="HTH_CRP"/>
</dbReference>
<dbReference type="GO" id="GO:0003677">
    <property type="term" value="F:DNA binding"/>
    <property type="evidence" value="ECO:0007669"/>
    <property type="project" value="UniProtKB-KW"/>
</dbReference>
<evidence type="ECO:0000259" key="6">
    <source>
        <dbReference type="PROSITE" id="PS51063"/>
    </source>
</evidence>
<accession>A0A318GYM9</accession>
<dbReference type="Gene3D" id="2.60.120.10">
    <property type="entry name" value="Jelly Rolls"/>
    <property type="match status" value="1"/>
</dbReference>
<dbReference type="PANTHER" id="PTHR24567">
    <property type="entry name" value="CRP FAMILY TRANSCRIPTIONAL REGULATORY PROTEIN"/>
    <property type="match status" value="1"/>
</dbReference>
<dbReference type="SUPFAM" id="SSF46785">
    <property type="entry name" value="Winged helix' DNA-binding domain"/>
    <property type="match status" value="1"/>
</dbReference>
<dbReference type="SUPFAM" id="SSF51206">
    <property type="entry name" value="cAMP-binding domain-like"/>
    <property type="match status" value="1"/>
</dbReference>
<name>A0A318GYM9_9BURK</name>
<dbReference type="Pfam" id="PF13545">
    <property type="entry name" value="HTH_Crp_2"/>
    <property type="match status" value="1"/>
</dbReference>
<dbReference type="InterPro" id="IPR000595">
    <property type="entry name" value="cNMP-bd_dom"/>
</dbReference>
<dbReference type="GO" id="GO:0005829">
    <property type="term" value="C:cytosol"/>
    <property type="evidence" value="ECO:0007669"/>
    <property type="project" value="TreeGrafter"/>
</dbReference>
<comment type="caution">
    <text evidence="7">The sequence shown here is derived from an EMBL/GenBank/DDBJ whole genome shotgun (WGS) entry which is preliminary data.</text>
</comment>
<proteinExistence type="predicted"/>
<feature type="domain" description="Cyclic nucleotide-binding" evidence="5">
    <location>
        <begin position="55"/>
        <end position="131"/>
    </location>
</feature>
<dbReference type="CDD" id="cd00038">
    <property type="entry name" value="CAP_ED"/>
    <property type="match status" value="1"/>
</dbReference>
<dbReference type="PRINTS" id="PR00034">
    <property type="entry name" value="HTHCRP"/>
</dbReference>
<dbReference type="InterPro" id="IPR036388">
    <property type="entry name" value="WH-like_DNA-bd_sf"/>
</dbReference>
<evidence type="ECO:0000256" key="1">
    <source>
        <dbReference type="ARBA" id="ARBA00023015"/>
    </source>
</evidence>